<organism evidence="2 3">
    <name type="scientific">Streptomyces endocoffeicus</name>
    <dbReference type="NCBI Taxonomy" id="2898945"/>
    <lineage>
        <taxon>Bacteria</taxon>
        <taxon>Bacillati</taxon>
        <taxon>Actinomycetota</taxon>
        <taxon>Actinomycetes</taxon>
        <taxon>Kitasatosporales</taxon>
        <taxon>Streptomycetaceae</taxon>
        <taxon>Streptomyces</taxon>
    </lineage>
</organism>
<dbReference type="Proteomes" id="UP000621510">
    <property type="component" value="Unassembled WGS sequence"/>
</dbReference>
<keyword evidence="1" id="KW-0472">Membrane</keyword>
<evidence type="ECO:0000313" key="2">
    <source>
        <dbReference type="EMBL" id="MBL1120523.1"/>
    </source>
</evidence>
<name>A0ABS1Q776_9ACTN</name>
<proteinExistence type="predicted"/>
<accession>A0ABS1Q776</accession>
<keyword evidence="1" id="KW-0812">Transmembrane</keyword>
<reference evidence="2 3" key="1">
    <citation type="submission" date="2021-01" db="EMBL/GenBank/DDBJ databases">
        <title>WGS of actinomycetes isolated from Thailand.</title>
        <authorList>
            <person name="Thawai C."/>
        </authorList>
    </citation>
    <scope>NUCLEOTIDE SEQUENCE [LARGE SCALE GENOMIC DNA]</scope>
    <source>
        <strain evidence="2 3">CA3R110</strain>
    </source>
</reference>
<dbReference type="RefSeq" id="WP_201858282.1">
    <property type="nucleotide sequence ID" value="NZ_JAERRG010000053.1"/>
</dbReference>
<sequence>MGAINWGDAPTWLGAIFAAAAATAAVWTLTSQRQQIREQREFIAEQSATMELERAELRAVADDRRVAQARRVRMACDRVGPNGTDPVATALSGYDHWVVRITNTSDAPLHNVAVRFLGSAGGRHRAAEVIGADGTSQGFPARLVGPDRLFTFISPGWNAAGVDDHRPSAWFTDDAGVRWHLDEHGKLEAHPEGEPE</sequence>
<evidence type="ECO:0000313" key="3">
    <source>
        <dbReference type="Proteomes" id="UP000621510"/>
    </source>
</evidence>
<keyword evidence="3" id="KW-1185">Reference proteome</keyword>
<comment type="caution">
    <text evidence="2">The sequence shown here is derived from an EMBL/GenBank/DDBJ whole genome shotgun (WGS) entry which is preliminary data.</text>
</comment>
<dbReference type="EMBL" id="JAERRG010000053">
    <property type="protein sequence ID" value="MBL1120523.1"/>
    <property type="molecule type" value="Genomic_DNA"/>
</dbReference>
<protein>
    <submittedName>
        <fullName evidence="2">Uncharacterized protein</fullName>
    </submittedName>
</protein>
<gene>
    <name evidence="2" type="ORF">JK364_50770</name>
</gene>
<keyword evidence="1" id="KW-1133">Transmembrane helix</keyword>
<evidence type="ECO:0000256" key="1">
    <source>
        <dbReference type="SAM" id="Phobius"/>
    </source>
</evidence>
<feature type="transmembrane region" description="Helical" evidence="1">
    <location>
        <begin position="12"/>
        <end position="30"/>
    </location>
</feature>